<dbReference type="InterPro" id="IPR011047">
    <property type="entry name" value="Quinoprotein_ADH-like_sf"/>
</dbReference>
<dbReference type="PANTHER" id="PTHR34512:SF30">
    <property type="entry name" value="OUTER MEMBRANE PROTEIN ASSEMBLY FACTOR BAMB"/>
    <property type="match status" value="1"/>
</dbReference>
<sequence>MAAPYRARAYIPSVRRIGRGPSRRPRVTDGRPERERRPTAMLMGGACDHTPMVERHTTRRALLAGLAGTMAIGAGCLDGDDGAPANETNGTNATVGSPTAALTADPVETTGPRPQGADRLAAAGTETAFPTFRYAGSNSATADEATELRAQPRRVWSHELPGETFAPIVSDGLVFAALKGYRDDQPSLFALAADTGRVVWSVDLGTAATGPPTLHRDTDGTRRLVVATRTGYLVALNPVTGEEDWRADVSNERALVPRPRLSDRIVSGGPERLVEVDVADGSERYSRSIDGEIAAPPATTESRIVVVTRAGDGNRDVVAINPLQDREDWRSTSVFAGPYAPVVRNGLVYVVGQRGVEARDVARGTQQWTQRASTAATPAVTSSLVVVRTDADVVALDASHGREQWRQTVGYAEDPPAPTIGGGTVYAGGYDTHRESMAIDLGSGRILWTAGLDSGWATTPPIPVDVGLFQGTGGSANKPYEIHAFTDWE</sequence>
<name>A0A2R4WXZ7_9EURY</name>
<feature type="compositionally biased region" description="Polar residues" evidence="1">
    <location>
        <begin position="86"/>
        <end position="97"/>
    </location>
</feature>
<dbReference type="Gene3D" id="2.130.10.10">
    <property type="entry name" value="YVTN repeat-like/Quinoprotein amine dehydrogenase"/>
    <property type="match status" value="2"/>
</dbReference>
<organism evidence="3 4">
    <name type="scientific">Halococcoides cellulosivorans</name>
    <dbReference type="NCBI Taxonomy" id="1679096"/>
    <lineage>
        <taxon>Archaea</taxon>
        <taxon>Methanobacteriati</taxon>
        <taxon>Methanobacteriota</taxon>
        <taxon>Stenosarchaea group</taxon>
        <taxon>Halobacteria</taxon>
        <taxon>Halobacteriales</taxon>
        <taxon>Haloarculaceae</taxon>
        <taxon>Halococcoides</taxon>
    </lineage>
</organism>
<gene>
    <name evidence="3" type="ORF">HARCEL1_01120</name>
</gene>
<dbReference type="AlphaFoldDB" id="A0A2R4WXZ7"/>
<feature type="region of interest" description="Disordered" evidence="1">
    <location>
        <begin position="16"/>
        <end position="37"/>
    </location>
</feature>
<feature type="compositionally biased region" description="Basic and acidic residues" evidence="1">
    <location>
        <begin position="26"/>
        <end position="37"/>
    </location>
</feature>
<accession>A0A2R4WXZ7</accession>
<dbReference type="Pfam" id="PF13360">
    <property type="entry name" value="PQQ_2"/>
    <property type="match status" value="2"/>
</dbReference>
<evidence type="ECO:0000256" key="1">
    <source>
        <dbReference type="SAM" id="MobiDB-lite"/>
    </source>
</evidence>
<protein>
    <recommendedName>
        <fullName evidence="2">Pyrrolo-quinoline quinone repeat domain-containing protein</fullName>
    </recommendedName>
</protein>
<dbReference type="KEGG" id="harc:HARCEL1_01120"/>
<dbReference type="EMBL" id="CP028858">
    <property type="protein sequence ID" value="AWB26419.1"/>
    <property type="molecule type" value="Genomic_DNA"/>
</dbReference>
<dbReference type="SUPFAM" id="SSF50998">
    <property type="entry name" value="Quinoprotein alcohol dehydrogenase-like"/>
    <property type="match status" value="1"/>
</dbReference>
<proteinExistence type="predicted"/>
<dbReference type="PANTHER" id="PTHR34512">
    <property type="entry name" value="CELL SURFACE PROTEIN"/>
    <property type="match status" value="1"/>
</dbReference>
<evidence type="ECO:0000313" key="3">
    <source>
        <dbReference type="EMBL" id="AWB26419.1"/>
    </source>
</evidence>
<dbReference type="Proteomes" id="UP000244727">
    <property type="component" value="Chromosome"/>
</dbReference>
<dbReference type="SMART" id="SM00564">
    <property type="entry name" value="PQQ"/>
    <property type="match status" value="6"/>
</dbReference>
<dbReference type="InterPro" id="IPR018391">
    <property type="entry name" value="PQQ_b-propeller_rpt"/>
</dbReference>
<dbReference type="InterPro" id="IPR002372">
    <property type="entry name" value="PQQ_rpt_dom"/>
</dbReference>
<evidence type="ECO:0000313" key="4">
    <source>
        <dbReference type="Proteomes" id="UP000244727"/>
    </source>
</evidence>
<feature type="compositionally biased region" description="Basic residues" evidence="1">
    <location>
        <begin position="16"/>
        <end position="25"/>
    </location>
</feature>
<feature type="region of interest" description="Disordered" evidence="1">
    <location>
        <begin position="83"/>
        <end position="117"/>
    </location>
</feature>
<reference evidence="3 4" key="1">
    <citation type="submission" date="2018-04" db="EMBL/GenBank/DDBJ databases">
        <title>Halococcoides cellulosivorans gen. nov., sp. nov., an extremely halophilic cellulose-utilizing haloarchaeon from hypersaline lakes.</title>
        <authorList>
            <person name="Sorokin D.Y."/>
            <person name="Toshchakov S.V."/>
            <person name="Samarov N.I."/>
            <person name="Korzhenkov A."/>
            <person name="Kublanov I.V."/>
        </authorList>
    </citation>
    <scope>NUCLEOTIDE SEQUENCE [LARGE SCALE GENOMIC DNA]</scope>
    <source>
        <strain evidence="3 4">HArcel1</strain>
    </source>
</reference>
<evidence type="ECO:0000259" key="2">
    <source>
        <dbReference type="Pfam" id="PF13360"/>
    </source>
</evidence>
<feature type="domain" description="Pyrrolo-quinoline quinone repeat" evidence="2">
    <location>
        <begin position="190"/>
        <end position="252"/>
    </location>
</feature>
<dbReference type="InterPro" id="IPR015943">
    <property type="entry name" value="WD40/YVTN_repeat-like_dom_sf"/>
</dbReference>
<feature type="domain" description="Pyrrolo-quinoline quinone repeat" evidence="2">
    <location>
        <begin position="297"/>
        <end position="451"/>
    </location>
</feature>
<keyword evidence="4" id="KW-1185">Reference proteome</keyword>